<dbReference type="PANTHER" id="PTHR35848">
    <property type="entry name" value="OXALATE-BINDING PROTEIN"/>
    <property type="match status" value="1"/>
</dbReference>
<dbReference type="EMBL" id="CP013386">
    <property type="protein sequence ID" value="AOJ02675.1"/>
    <property type="molecule type" value="Genomic_DNA"/>
</dbReference>
<dbReference type="GO" id="GO:0046872">
    <property type="term" value="F:metal ion binding"/>
    <property type="evidence" value="ECO:0007669"/>
    <property type="project" value="UniProtKB-KW"/>
</dbReference>
<evidence type="ECO:0000256" key="1">
    <source>
        <dbReference type="ARBA" id="ARBA00022723"/>
    </source>
</evidence>
<proteinExistence type="predicted"/>
<dbReference type="InterPro" id="IPR051610">
    <property type="entry name" value="GPI/OXD"/>
</dbReference>
<protein>
    <submittedName>
        <fullName evidence="2">Uncharacterized protein</fullName>
    </submittedName>
</protein>
<keyword evidence="3" id="KW-1185">Reference proteome</keyword>
<sequence length="309" mass="34019">MEFQNAQAEMRSFIGKHHHKTFDWGACTFNEGYPQLARAQMRYVGAGGSPKSDDPDTLKAKHFTVSLVSQPVGKYASSHSHEVEESFLVLGGVLTAVWLWGDEAIEARLGRKDLCLNLRNRVHGFKNEGFEPVLASISVGSGKPLPTAFAIHPRDGDPELAARFGAALGKTYDFDPESDDPRHRELSRHLVRHSQQPVIRMPGFSKKVHVGEGGAPAGTYRMDLVHLAPGEGIQFDERNVEDAYLVIDGVVTVGWELGSQVVEQRLGVHDLIFNPAGRPHYFRNDGCENAQFMMTIGSGALESVDFRAA</sequence>
<gene>
    <name evidence="2" type="ORF">WS70_13255</name>
</gene>
<dbReference type="KEGG" id="buu:WS70_13255"/>
<dbReference type="Gene3D" id="2.60.120.10">
    <property type="entry name" value="Jelly Rolls"/>
    <property type="match status" value="2"/>
</dbReference>
<organism evidence="2 3">
    <name type="scientific">Burkholderia mayonis</name>
    <dbReference type="NCBI Taxonomy" id="1385591"/>
    <lineage>
        <taxon>Bacteria</taxon>
        <taxon>Pseudomonadati</taxon>
        <taxon>Pseudomonadota</taxon>
        <taxon>Betaproteobacteria</taxon>
        <taxon>Burkholderiales</taxon>
        <taxon>Burkholderiaceae</taxon>
        <taxon>Burkholderia</taxon>
        <taxon>pseudomallei group</taxon>
    </lineage>
</organism>
<evidence type="ECO:0000313" key="3">
    <source>
        <dbReference type="Proteomes" id="UP000062519"/>
    </source>
</evidence>
<dbReference type="Proteomes" id="UP000062519">
    <property type="component" value="Chromosome 1"/>
</dbReference>
<dbReference type="InterPro" id="IPR011051">
    <property type="entry name" value="RmlC_Cupin_sf"/>
</dbReference>
<reference evidence="2 3" key="1">
    <citation type="submission" date="2015-12" db="EMBL/GenBank/DDBJ databases">
        <title>Diversity of Burkholderia near neighbor genomes.</title>
        <authorList>
            <person name="Sahl J."/>
            <person name="Wagner D."/>
            <person name="Keim P."/>
        </authorList>
    </citation>
    <scope>NUCLEOTIDE SEQUENCE [LARGE SCALE GENOMIC DNA]</scope>
    <source>
        <strain evidence="2 3">BDU6</strain>
    </source>
</reference>
<name>A0A1B4FG98_9BURK</name>
<accession>A0A1B4FG98</accession>
<evidence type="ECO:0000313" key="2">
    <source>
        <dbReference type="EMBL" id="AOJ02675.1"/>
    </source>
</evidence>
<dbReference type="AlphaFoldDB" id="A0A1B4FG98"/>
<dbReference type="InterPro" id="IPR014710">
    <property type="entry name" value="RmlC-like_jellyroll"/>
</dbReference>
<dbReference type="RefSeq" id="WP_059470313.1">
    <property type="nucleotide sequence ID" value="NZ_CP013386.1"/>
</dbReference>
<dbReference type="SUPFAM" id="SSF51182">
    <property type="entry name" value="RmlC-like cupins"/>
    <property type="match status" value="1"/>
</dbReference>
<keyword evidence="1" id="KW-0479">Metal-binding</keyword>